<dbReference type="AlphaFoldDB" id="A0A3S4IDU1"/>
<evidence type="ECO:0000313" key="2">
    <source>
        <dbReference type="EMBL" id="VEB94219.1"/>
    </source>
</evidence>
<reference evidence="2 3" key="1">
    <citation type="submission" date="2018-12" db="EMBL/GenBank/DDBJ databases">
        <authorList>
            <consortium name="Pathogen Informatics"/>
        </authorList>
    </citation>
    <scope>NUCLEOTIDE SEQUENCE [LARGE SCALE GENOMIC DNA]</scope>
    <source>
        <strain evidence="2 3">NCTC11075</strain>
    </source>
</reference>
<accession>A0A3S4IDU1</accession>
<sequence length="232" mass="26812">MQSAAYKLENNISIITLITFLSYATYVFYKLGNSVYYGYPISLIWIDFNSLVLTLVQNAIIIIAVFLLLRNAYRSSNTLFHNITVISAGMMAPMLILGDILLEWKFFIINLILFVSIFLLNSCLKKTFQKKSRSFFLKWTVWTLITYFFLAFYIGNYTPNVFNHIYTGEDEIIISTNGSEALLLSCDSEGNKTIKIKSILDKKIHSKSNDILVRNWFVSECLHYDTIRSSYL</sequence>
<feature type="transmembrane region" description="Helical" evidence="1">
    <location>
        <begin position="136"/>
        <end position="155"/>
    </location>
</feature>
<keyword evidence="1" id="KW-0472">Membrane</keyword>
<organism evidence="2 3">
    <name type="scientific">Citrobacter koseri</name>
    <name type="common">Citrobacter diversus</name>
    <dbReference type="NCBI Taxonomy" id="545"/>
    <lineage>
        <taxon>Bacteria</taxon>
        <taxon>Pseudomonadati</taxon>
        <taxon>Pseudomonadota</taxon>
        <taxon>Gammaproteobacteria</taxon>
        <taxon>Enterobacterales</taxon>
        <taxon>Enterobacteriaceae</taxon>
        <taxon>Citrobacter</taxon>
    </lineage>
</organism>
<feature type="transmembrane region" description="Helical" evidence="1">
    <location>
        <begin position="41"/>
        <end position="67"/>
    </location>
</feature>
<feature type="transmembrane region" description="Helical" evidence="1">
    <location>
        <begin position="104"/>
        <end position="124"/>
    </location>
</feature>
<dbReference type="EMBL" id="LR134204">
    <property type="protein sequence ID" value="VEB94219.1"/>
    <property type="molecule type" value="Genomic_DNA"/>
</dbReference>
<evidence type="ECO:0000313" key="3">
    <source>
        <dbReference type="Proteomes" id="UP000270272"/>
    </source>
</evidence>
<gene>
    <name evidence="2" type="ORF">NCTC11075_05135</name>
</gene>
<feature type="transmembrane region" description="Helical" evidence="1">
    <location>
        <begin position="79"/>
        <end position="98"/>
    </location>
</feature>
<evidence type="ECO:0000256" key="1">
    <source>
        <dbReference type="SAM" id="Phobius"/>
    </source>
</evidence>
<proteinExistence type="predicted"/>
<keyword evidence="1" id="KW-0812">Transmembrane</keyword>
<name>A0A3S4IDU1_CITKO</name>
<dbReference type="Proteomes" id="UP000270272">
    <property type="component" value="Chromosome"/>
</dbReference>
<keyword evidence="1" id="KW-1133">Transmembrane helix</keyword>
<feature type="transmembrane region" description="Helical" evidence="1">
    <location>
        <begin position="12"/>
        <end position="29"/>
    </location>
</feature>
<protein>
    <submittedName>
        <fullName evidence="2">Uncharacterized protein</fullName>
    </submittedName>
</protein>